<evidence type="ECO:0000313" key="2">
    <source>
        <dbReference type="Proteomes" id="UP000736164"/>
    </source>
</evidence>
<feature type="non-terminal residue" evidence="1">
    <location>
        <position position="104"/>
    </location>
</feature>
<comment type="caution">
    <text evidence="1">The sequence shown here is derived from an EMBL/GenBank/DDBJ whole genome shotgun (WGS) entry which is preliminary data.</text>
</comment>
<proteinExistence type="predicted"/>
<organism evidence="1 2">
    <name type="scientific">Atractosteus spatula</name>
    <name type="common">Alligator gar</name>
    <name type="synonym">Lepisosteus spatula</name>
    <dbReference type="NCBI Taxonomy" id="7917"/>
    <lineage>
        <taxon>Eukaryota</taxon>
        <taxon>Metazoa</taxon>
        <taxon>Chordata</taxon>
        <taxon>Craniata</taxon>
        <taxon>Vertebrata</taxon>
        <taxon>Euteleostomi</taxon>
        <taxon>Actinopterygii</taxon>
        <taxon>Neopterygii</taxon>
        <taxon>Holostei</taxon>
        <taxon>Semionotiformes</taxon>
        <taxon>Lepisosteidae</taxon>
        <taxon>Atractosteus</taxon>
    </lineage>
</organism>
<evidence type="ECO:0000313" key="1">
    <source>
        <dbReference type="EMBL" id="MBN3312614.1"/>
    </source>
</evidence>
<feature type="non-terminal residue" evidence="1">
    <location>
        <position position="1"/>
    </location>
</feature>
<dbReference type="Gene3D" id="1.20.1260.10">
    <property type="match status" value="1"/>
</dbReference>
<dbReference type="Proteomes" id="UP000736164">
    <property type="component" value="Unassembled WGS sequence"/>
</dbReference>
<gene>
    <name evidence="1" type="primary">Fri2</name>
    <name evidence="1" type="ORF">GTO95_0018264</name>
</gene>
<dbReference type="SUPFAM" id="SSF47240">
    <property type="entry name" value="Ferritin-like"/>
    <property type="match status" value="1"/>
</dbReference>
<protein>
    <submittedName>
        <fullName evidence="1">FRI2 protein</fullName>
    </submittedName>
</protein>
<accession>A0A8J7NE82</accession>
<dbReference type="AlphaFoldDB" id="A0A8J7NE82"/>
<sequence>MQAALELEKKVNQALLELHKLASDKVDPHVSVLLLSLGGRGQEPVSSGLRSGLLTPLPPLLQQEEDRRKQRNTCLLSEVLGGYGMGCDERQLQQFHNITTQKGL</sequence>
<keyword evidence="2" id="KW-1185">Reference proteome</keyword>
<dbReference type="EMBL" id="JAAWVO010007082">
    <property type="protein sequence ID" value="MBN3312614.1"/>
    <property type="molecule type" value="Genomic_DNA"/>
</dbReference>
<dbReference type="InterPro" id="IPR009078">
    <property type="entry name" value="Ferritin-like_SF"/>
</dbReference>
<dbReference type="InterPro" id="IPR012347">
    <property type="entry name" value="Ferritin-like"/>
</dbReference>
<name>A0A8J7NE82_ATRSP</name>
<reference evidence="1" key="1">
    <citation type="journal article" date="2021" name="Cell">
        <title>Tracing the genetic footprints of vertebrate landing in non-teleost ray-finned fishes.</title>
        <authorList>
            <person name="Bi X."/>
            <person name="Wang K."/>
            <person name="Yang L."/>
            <person name="Pan H."/>
            <person name="Jiang H."/>
            <person name="Wei Q."/>
            <person name="Fang M."/>
            <person name="Yu H."/>
            <person name="Zhu C."/>
            <person name="Cai Y."/>
            <person name="He Y."/>
            <person name="Gan X."/>
            <person name="Zeng H."/>
            <person name="Yu D."/>
            <person name="Zhu Y."/>
            <person name="Jiang H."/>
            <person name="Qiu Q."/>
            <person name="Yang H."/>
            <person name="Zhang Y.E."/>
            <person name="Wang W."/>
            <person name="Zhu M."/>
            <person name="He S."/>
            <person name="Zhang G."/>
        </authorList>
    </citation>
    <scope>NUCLEOTIDE SEQUENCE</scope>
    <source>
        <strain evidence="1">Allg_001</strain>
    </source>
</reference>